<dbReference type="Proteomes" id="UP000239485">
    <property type="component" value="Unassembled WGS sequence"/>
</dbReference>
<keyword evidence="3" id="KW-1185">Reference proteome</keyword>
<gene>
    <name evidence="2" type="ORF">CLV92_11814</name>
</gene>
<name>A0A2S6ICM9_9ACTN</name>
<feature type="region of interest" description="Disordered" evidence="1">
    <location>
        <begin position="407"/>
        <end position="427"/>
    </location>
</feature>
<dbReference type="Gene3D" id="2.160.20.10">
    <property type="entry name" value="Single-stranded right-handed beta-helix, Pectin lyase-like"/>
    <property type="match status" value="1"/>
</dbReference>
<evidence type="ECO:0000256" key="1">
    <source>
        <dbReference type="SAM" id="MobiDB-lite"/>
    </source>
</evidence>
<evidence type="ECO:0000313" key="3">
    <source>
        <dbReference type="Proteomes" id="UP000239485"/>
    </source>
</evidence>
<protein>
    <recommendedName>
        <fullName evidence="4">Parallel beta helix pectate lyase-like protein</fullName>
    </recommendedName>
</protein>
<comment type="caution">
    <text evidence="2">The sequence shown here is derived from an EMBL/GenBank/DDBJ whole genome shotgun (WGS) entry which is preliminary data.</text>
</comment>
<dbReference type="AlphaFoldDB" id="A0A2S6ICM9"/>
<sequence>MLERARSGQLGFRDGLVTGSVATGVVALTAWAAVALPGGEPALEHTGAVGPVAVATPAPTVLPSTVQPAPTVSAPSGADRAASANDSSDDSGSGSGDEVDDSSGDGGEQEVPVVAGSQVPRATEVPDASPVRCPSATTTVSSAEELQEALDAARPGDVIELADGTYTGRFVAQVSGTADQPIWLCGGRQAVLQTGSTRKGYALHLAPAQHWRVVGLTIRNSQKGVVTDGTSGTVLQDLLVEDIGDEAIHLRSHSTGNAVLRNTIRRTGLRKEKFGEGVYIGSAEKNWPKYGDGGPDRSDFNLVALNTISRTSSESVDIKEGTTGGALLDNTFDGTGMTAADSWVDVKGNDWLIRGNTGRNTPKDGMQTHRILDGWGTGNVFTENVVEASGDGVGIYIHKPRDTANEVRCDNRDSSGGEATSGVDCSG</sequence>
<reference evidence="2 3" key="1">
    <citation type="submission" date="2018-02" db="EMBL/GenBank/DDBJ databases">
        <title>Genomic Encyclopedia of Archaeal and Bacterial Type Strains, Phase II (KMG-II): from individual species to whole genera.</title>
        <authorList>
            <person name="Goeker M."/>
        </authorList>
    </citation>
    <scope>NUCLEOTIDE SEQUENCE [LARGE SCALE GENOMIC DNA]</scope>
    <source>
        <strain evidence="2 3">DSM 22857</strain>
    </source>
</reference>
<accession>A0A2S6ICM9</accession>
<dbReference type="SMART" id="SM00710">
    <property type="entry name" value="PbH1"/>
    <property type="match status" value="5"/>
</dbReference>
<evidence type="ECO:0000313" key="2">
    <source>
        <dbReference type="EMBL" id="PPK91975.1"/>
    </source>
</evidence>
<feature type="region of interest" description="Disordered" evidence="1">
    <location>
        <begin position="61"/>
        <end position="140"/>
    </location>
</feature>
<dbReference type="EMBL" id="PTJD01000018">
    <property type="protein sequence ID" value="PPK91975.1"/>
    <property type="molecule type" value="Genomic_DNA"/>
</dbReference>
<proteinExistence type="predicted"/>
<dbReference type="InterPro" id="IPR012334">
    <property type="entry name" value="Pectin_lyas_fold"/>
</dbReference>
<feature type="compositionally biased region" description="Low complexity" evidence="1">
    <location>
        <begin position="76"/>
        <end position="92"/>
    </location>
</feature>
<dbReference type="SUPFAM" id="SSF51126">
    <property type="entry name" value="Pectin lyase-like"/>
    <property type="match status" value="1"/>
</dbReference>
<dbReference type="InterPro" id="IPR011050">
    <property type="entry name" value="Pectin_lyase_fold/virulence"/>
</dbReference>
<dbReference type="InterPro" id="IPR006626">
    <property type="entry name" value="PbH1"/>
</dbReference>
<organism evidence="2 3">
    <name type="scientific">Kineococcus xinjiangensis</name>
    <dbReference type="NCBI Taxonomy" id="512762"/>
    <lineage>
        <taxon>Bacteria</taxon>
        <taxon>Bacillati</taxon>
        <taxon>Actinomycetota</taxon>
        <taxon>Actinomycetes</taxon>
        <taxon>Kineosporiales</taxon>
        <taxon>Kineosporiaceae</taxon>
        <taxon>Kineococcus</taxon>
    </lineage>
</organism>
<evidence type="ECO:0008006" key="4">
    <source>
        <dbReference type="Google" id="ProtNLM"/>
    </source>
</evidence>